<proteinExistence type="predicted"/>
<dbReference type="Proteomes" id="UP001189429">
    <property type="component" value="Unassembled WGS sequence"/>
</dbReference>
<feature type="region of interest" description="Disordered" evidence="1">
    <location>
        <begin position="1"/>
        <end position="26"/>
    </location>
</feature>
<reference evidence="2" key="1">
    <citation type="submission" date="2023-10" db="EMBL/GenBank/DDBJ databases">
        <authorList>
            <person name="Chen Y."/>
            <person name="Shah S."/>
            <person name="Dougan E. K."/>
            <person name="Thang M."/>
            <person name="Chan C."/>
        </authorList>
    </citation>
    <scope>NUCLEOTIDE SEQUENCE [LARGE SCALE GENOMIC DNA]</scope>
</reference>
<gene>
    <name evidence="2" type="ORF">PCOR1329_LOCUS40111</name>
</gene>
<evidence type="ECO:0000313" key="2">
    <source>
        <dbReference type="EMBL" id="CAK0846657.1"/>
    </source>
</evidence>
<keyword evidence="3" id="KW-1185">Reference proteome</keyword>
<feature type="compositionally biased region" description="Polar residues" evidence="1">
    <location>
        <begin position="7"/>
        <end position="18"/>
    </location>
</feature>
<sequence length="99" mass="11013">MRRGPPSLQNEDPTSQDGWEQHPPRTPLYRVGEDCAVKQSLSHAECRVKEVCRNTISLSCTDCHMEEGRKETSSPSYICLSRGGDCALKNNMCLSLNAT</sequence>
<evidence type="ECO:0000313" key="3">
    <source>
        <dbReference type="Proteomes" id="UP001189429"/>
    </source>
</evidence>
<accession>A0ABN9TL11</accession>
<evidence type="ECO:0000256" key="1">
    <source>
        <dbReference type="SAM" id="MobiDB-lite"/>
    </source>
</evidence>
<comment type="caution">
    <text evidence="2">The sequence shown here is derived from an EMBL/GenBank/DDBJ whole genome shotgun (WGS) entry which is preliminary data.</text>
</comment>
<name>A0ABN9TL11_9DINO</name>
<dbReference type="EMBL" id="CAUYUJ010014838">
    <property type="protein sequence ID" value="CAK0846657.1"/>
    <property type="molecule type" value="Genomic_DNA"/>
</dbReference>
<protein>
    <submittedName>
        <fullName evidence="2">Uncharacterized protein</fullName>
    </submittedName>
</protein>
<organism evidence="2 3">
    <name type="scientific">Prorocentrum cordatum</name>
    <dbReference type="NCBI Taxonomy" id="2364126"/>
    <lineage>
        <taxon>Eukaryota</taxon>
        <taxon>Sar</taxon>
        <taxon>Alveolata</taxon>
        <taxon>Dinophyceae</taxon>
        <taxon>Prorocentrales</taxon>
        <taxon>Prorocentraceae</taxon>
        <taxon>Prorocentrum</taxon>
    </lineage>
</organism>